<dbReference type="STRING" id="1702221.AALO17_15170"/>
<sequence>MTNQEMVLDMLERQHKYDRAIEKAHGIQIRALGSDRLKAALLDEVGELNHAMKSRWCWWKKTQAPEDRDEVLEELADVWHFALMIILHLTDKRPDCREAFLEGAGYPSAGESCTTPCDFLRGFIRSDLWLTENTQAFVSAGVLLTDLTRWCGFTIAEIHKAYKKKNAVNFQRIQEGY</sequence>
<dbReference type="RefSeq" id="WP_067557336.1">
    <property type="nucleotide sequence ID" value="NZ_CAKOCV010000044.1"/>
</dbReference>
<dbReference type="CDD" id="cd11527">
    <property type="entry name" value="NTP-PPase_dUTPase"/>
    <property type="match status" value="1"/>
</dbReference>
<proteinExistence type="predicted"/>
<evidence type="ECO:0000313" key="1">
    <source>
        <dbReference type="EMBL" id="AMK54651.1"/>
    </source>
</evidence>
<evidence type="ECO:0000313" key="2">
    <source>
        <dbReference type="Proteomes" id="UP000069771"/>
    </source>
</evidence>
<dbReference type="Proteomes" id="UP000069771">
    <property type="component" value="Chromosome"/>
</dbReference>
<dbReference type="Pfam" id="PF08761">
    <property type="entry name" value="dUTPase_2"/>
    <property type="match status" value="1"/>
</dbReference>
<dbReference type="AlphaFoldDB" id="A0A140DVH4"/>
<dbReference type="SUPFAM" id="SSF101386">
    <property type="entry name" value="all-alpha NTP pyrophosphatases"/>
    <property type="match status" value="1"/>
</dbReference>
<dbReference type="OrthoDB" id="5506143at2"/>
<dbReference type="InterPro" id="IPR014871">
    <property type="entry name" value="dUTPase/dCTP_pyrophosphatase"/>
</dbReference>
<dbReference type="KEGG" id="fro:AALO17_15170"/>
<accession>A0A140DVH4</accession>
<evidence type="ECO:0008006" key="3">
    <source>
        <dbReference type="Google" id="ProtNLM"/>
    </source>
</evidence>
<protein>
    <recommendedName>
        <fullName evidence="3">dUTPase</fullName>
    </recommendedName>
</protein>
<dbReference type="GeneID" id="78478214"/>
<reference evidence="1 2" key="1">
    <citation type="journal article" date="2016" name="Gut Pathog.">
        <title>Whole genome sequencing of "Faecalibaculum rodentium" ALO17, isolated from C57BL/6J laboratory mouse feces.</title>
        <authorList>
            <person name="Lim S."/>
            <person name="Chang D.H."/>
            <person name="Ahn S."/>
            <person name="Kim B.C."/>
        </authorList>
    </citation>
    <scope>NUCLEOTIDE SEQUENCE [LARGE SCALE GENOMIC DNA]</scope>
    <source>
        <strain evidence="1 2">Alo17</strain>
    </source>
</reference>
<dbReference type="Gene3D" id="1.10.4010.10">
    <property type="entry name" value="Type II deoxyuridine triphosphatase"/>
    <property type="match status" value="1"/>
</dbReference>
<name>A0A140DVH4_9FIRM</name>
<gene>
    <name evidence="1" type="ORF">AALO17_15170</name>
</gene>
<dbReference type="EMBL" id="CP011391">
    <property type="protein sequence ID" value="AMK54651.1"/>
    <property type="molecule type" value="Genomic_DNA"/>
</dbReference>
<keyword evidence="2" id="KW-1185">Reference proteome</keyword>
<organism evidence="1 2">
    <name type="scientific">Faecalibaculum rodentium</name>
    <dbReference type="NCBI Taxonomy" id="1702221"/>
    <lineage>
        <taxon>Bacteria</taxon>
        <taxon>Bacillati</taxon>
        <taxon>Bacillota</taxon>
        <taxon>Erysipelotrichia</taxon>
        <taxon>Erysipelotrichales</taxon>
        <taxon>Erysipelotrichaceae</taxon>
        <taxon>Faecalibaculum</taxon>
    </lineage>
</organism>